<dbReference type="EMBL" id="JBHZOL010000081">
    <property type="protein sequence ID" value="MFE4107198.1"/>
    <property type="molecule type" value="Genomic_DNA"/>
</dbReference>
<dbReference type="Pfam" id="PF13448">
    <property type="entry name" value="DUF4114"/>
    <property type="match status" value="1"/>
</dbReference>
<evidence type="ECO:0000313" key="4">
    <source>
        <dbReference type="Proteomes" id="UP001600165"/>
    </source>
</evidence>
<comment type="caution">
    <text evidence="3">The sequence shown here is derived from an EMBL/GenBank/DDBJ whole genome shotgun (WGS) entry which is preliminary data.</text>
</comment>
<keyword evidence="4" id="KW-1185">Reference proteome</keyword>
<accession>A0ABW6IG79</accession>
<protein>
    <submittedName>
        <fullName evidence="3">DUF4114 domain-containing protein</fullName>
    </submittedName>
</protein>
<dbReference type="Proteomes" id="UP001600165">
    <property type="component" value="Unassembled WGS sequence"/>
</dbReference>
<dbReference type="InterPro" id="IPR025193">
    <property type="entry name" value="DUF4114"/>
</dbReference>
<evidence type="ECO:0000256" key="1">
    <source>
        <dbReference type="SAM" id="MobiDB-lite"/>
    </source>
</evidence>
<gene>
    <name evidence="3" type="ORF">ACFVKH_12960</name>
</gene>
<sequence>MAETYFAGDLSQLSATVNSFYRDSLNPQVRPEALGETAWSEIDQLAASVSGLAPSIPVFLAADDGYVETLESGAIAPDSTDPLIGQLVAPLPSDRLLQNETAPHLSASVTQAWQLAQTQLRQFAAAPLFARAIATAFGVAVDSQSARELIQDWEQGQGLPRLEIVPDSILQAKGAFAASNQTIYLGQDFVTQSSQSAIAAVLIEELGHALDSRLNTTDAAGDEGAIFAALVQGKAIAPSTLAALQTENDHAYLHWQNQTWAVEQAALGEFTVGASGQVSIEFLFDGGAYTGELAIFSLAGMETLTPGSAAYIQEAARRALSQSPAGYVVISEAEAGVSSLKQVAMNAGDSFGVMLVPDDTVKAAYDRPDRGGKHRPLFSIEAANPKGFAQMGQLASNLFAMEDLRRDRRSDNDFNDIIFKIAGATGEAVSVGALLPRSQNWQNQAPFRAILAANPTTSLPTAPSGSDPSAPEGAPEGNSGIPPNPNPNPGSNPGSDPGSLPTTLLTSFSDSVVKFSPADSEATIAALSGSKIVLGDQTIYIGTQQVSANNQNPIISLFDSSNPLNNWTRTDYEITGADGRGIGLAWTGSELYGVFTVDGTQGSPSEDFRRESQDAQQTWLRSYGQGGGPTVSVIGRIDLATGELVDAAYLSALLSNGNSNTLVVNDIAVNNAGNLVVSADSYFSPRRPNGSAMQQVGSGSSPFAYTVEILPNLKQVVSTQANGWV</sequence>
<feature type="compositionally biased region" description="Polar residues" evidence="1">
    <location>
        <begin position="455"/>
        <end position="467"/>
    </location>
</feature>
<feature type="domain" description="DUF4114" evidence="2">
    <location>
        <begin position="345"/>
        <end position="423"/>
    </location>
</feature>
<name>A0ABW6IG79_9CYAN</name>
<dbReference type="RefSeq" id="WP_377965680.1">
    <property type="nucleotide sequence ID" value="NZ_JBHZOL010000081.1"/>
</dbReference>
<proteinExistence type="predicted"/>
<feature type="compositionally biased region" description="Low complexity" evidence="1">
    <location>
        <begin position="491"/>
        <end position="501"/>
    </location>
</feature>
<organism evidence="3 4">
    <name type="scientific">Almyronema epifaneia S1</name>
    <dbReference type="NCBI Taxonomy" id="2991925"/>
    <lineage>
        <taxon>Bacteria</taxon>
        <taxon>Bacillati</taxon>
        <taxon>Cyanobacteriota</taxon>
        <taxon>Cyanophyceae</taxon>
        <taxon>Nodosilineales</taxon>
        <taxon>Nodosilineaceae</taxon>
        <taxon>Almyronema</taxon>
        <taxon>Almyronema epifaneia</taxon>
    </lineage>
</organism>
<feature type="region of interest" description="Disordered" evidence="1">
    <location>
        <begin position="455"/>
        <end position="503"/>
    </location>
</feature>
<evidence type="ECO:0000313" key="3">
    <source>
        <dbReference type="EMBL" id="MFE4107198.1"/>
    </source>
</evidence>
<evidence type="ECO:0000259" key="2">
    <source>
        <dbReference type="Pfam" id="PF13448"/>
    </source>
</evidence>
<reference evidence="3 4" key="1">
    <citation type="submission" date="2024-10" db="EMBL/GenBank/DDBJ databases">
        <authorList>
            <person name="Ratan Roy A."/>
            <person name="Morales Sandoval P.H."/>
            <person name="De Los Santos Villalobos S."/>
            <person name="Chakraborty S."/>
            <person name="Mukherjee J."/>
        </authorList>
    </citation>
    <scope>NUCLEOTIDE SEQUENCE [LARGE SCALE GENOMIC DNA]</scope>
    <source>
        <strain evidence="3 4">S1</strain>
    </source>
</reference>